<organism evidence="9 10">
    <name type="scientific">Bdellovibrio bacteriovorus</name>
    <dbReference type="NCBI Taxonomy" id="959"/>
    <lineage>
        <taxon>Bacteria</taxon>
        <taxon>Pseudomonadati</taxon>
        <taxon>Bdellovibrionota</taxon>
        <taxon>Bdellovibrionia</taxon>
        <taxon>Bdellovibrionales</taxon>
        <taxon>Pseudobdellovibrionaceae</taxon>
        <taxon>Bdellovibrio</taxon>
    </lineage>
</organism>
<feature type="chain" id="PRO_5012915833" evidence="8">
    <location>
        <begin position="20"/>
        <end position="224"/>
    </location>
</feature>
<gene>
    <name evidence="9" type="ORF">B9G79_02815</name>
</gene>
<comment type="subcellular location">
    <subcellularLocation>
        <location evidence="1">Cell membrane</location>
    </subcellularLocation>
</comment>
<protein>
    <submittedName>
        <fullName evidence="9">Polar flagellar assembly protein FliO</fullName>
    </submittedName>
</protein>
<evidence type="ECO:0000313" key="10">
    <source>
        <dbReference type="Proteomes" id="UP000197003"/>
    </source>
</evidence>
<proteinExistence type="predicted"/>
<dbReference type="GO" id="GO:0044781">
    <property type="term" value="P:bacterial-type flagellum organization"/>
    <property type="evidence" value="ECO:0007669"/>
    <property type="project" value="InterPro"/>
</dbReference>
<name>A0A1Z3N523_BDEBC</name>
<evidence type="ECO:0000256" key="6">
    <source>
        <dbReference type="SAM" id="MobiDB-lite"/>
    </source>
</evidence>
<keyword evidence="9" id="KW-0966">Cell projection</keyword>
<evidence type="ECO:0000256" key="4">
    <source>
        <dbReference type="ARBA" id="ARBA00022989"/>
    </source>
</evidence>
<reference evidence="9 10" key="1">
    <citation type="submission" date="2017-04" db="EMBL/GenBank/DDBJ databases">
        <title>Whole genome sequence of Bdellovibrio bacteriovorus strain SSB218315.</title>
        <authorList>
            <person name="Oyedara O."/>
            <person name="Rodriguez-Perez M.A."/>
        </authorList>
    </citation>
    <scope>NUCLEOTIDE SEQUENCE [LARGE SCALE GENOMIC DNA]</scope>
    <source>
        <strain evidence="9 10">SSB218315</strain>
    </source>
</reference>
<dbReference type="Proteomes" id="UP000197003">
    <property type="component" value="Chromosome"/>
</dbReference>
<keyword evidence="9" id="KW-0969">Cilium</keyword>
<evidence type="ECO:0000256" key="3">
    <source>
        <dbReference type="ARBA" id="ARBA00022692"/>
    </source>
</evidence>
<dbReference type="InterPro" id="IPR022781">
    <property type="entry name" value="Flagellar_biosynth_FliO"/>
</dbReference>
<feature type="transmembrane region" description="Helical" evidence="7">
    <location>
        <begin position="74"/>
        <end position="95"/>
    </location>
</feature>
<keyword evidence="2" id="KW-1003">Cell membrane</keyword>
<dbReference type="RefSeq" id="WP_088564206.1">
    <property type="nucleotide sequence ID" value="NZ_CP020946.1"/>
</dbReference>
<dbReference type="GO" id="GO:0016020">
    <property type="term" value="C:membrane"/>
    <property type="evidence" value="ECO:0007669"/>
    <property type="project" value="InterPro"/>
</dbReference>
<feature type="signal peptide" evidence="8">
    <location>
        <begin position="1"/>
        <end position="19"/>
    </location>
</feature>
<feature type="compositionally biased region" description="Low complexity" evidence="6">
    <location>
        <begin position="24"/>
        <end position="41"/>
    </location>
</feature>
<keyword evidence="9" id="KW-0282">Flagellum</keyword>
<keyword evidence="5 7" id="KW-0472">Membrane</keyword>
<keyword evidence="8" id="KW-0732">Signal</keyword>
<sequence length="224" mass="24411">MKMRWLLSLIFVVSVSAHAEEASTPTAAASESQELSAAATAEPKDVTKNDNRKESEILLNLESNKKAASEGGGVFRILFTLSMLGVVGTGAYFFLRKYKIPKAMKHQTQIKVLQQHYLGPKKSLAIVRVAGESILIGVTDHNISMIKSLSLLDDEVPEEAPQSFGKVLGQSAAADVDFTDTADTEETPAPRKRSAKDLDLDEEFAISGIKDIVSKRLKGMRSFQ</sequence>
<evidence type="ECO:0000313" key="9">
    <source>
        <dbReference type="EMBL" id="ASD62575.1"/>
    </source>
</evidence>
<keyword evidence="4 7" id="KW-1133">Transmembrane helix</keyword>
<accession>A0A1Z3N523</accession>
<evidence type="ECO:0000256" key="5">
    <source>
        <dbReference type="ARBA" id="ARBA00023136"/>
    </source>
</evidence>
<evidence type="ECO:0000256" key="1">
    <source>
        <dbReference type="ARBA" id="ARBA00004236"/>
    </source>
</evidence>
<dbReference type="EMBL" id="CP020946">
    <property type="protein sequence ID" value="ASD62575.1"/>
    <property type="molecule type" value="Genomic_DNA"/>
</dbReference>
<dbReference type="OrthoDB" id="9342590at2"/>
<dbReference type="Pfam" id="PF04347">
    <property type="entry name" value="FliO"/>
    <property type="match status" value="1"/>
</dbReference>
<keyword evidence="3 7" id="KW-0812">Transmembrane</keyword>
<feature type="region of interest" description="Disordered" evidence="6">
    <location>
        <begin position="24"/>
        <end position="49"/>
    </location>
</feature>
<evidence type="ECO:0000256" key="7">
    <source>
        <dbReference type="SAM" id="Phobius"/>
    </source>
</evidence>
<evidence type="ECO:0000256" key="8">
    <source>
        <dbReference type="SAM" id="SignalP"/>
    </source>
</evidence>
<evidence type="ECO:0000256" key="2">
    <source>
        <dbReference type="ARBA" id="ARBA00022475"/>
    </source>
</evidence>
<dbReference type="AlphaFoldDB" id="A0A1Z3N523"/>